<dbReference type="Pfam" id="PF03922">
    <property type="entry name" value="OmpW"/>
    <property type="match status" value="1"/>
</dbReference>
<dbReference type="PANTHER" id="PTHR36920:SF1">
    <property type="entry name" value="OUTER MEMBRANE PROTEIN W"/>
    <property type="match status" value="1"/>
</dbReference>
<dbReference type="GO" id="GO:0055085">
    <property type="term" value="P:transmembrane transport"/>
    <property type="evidence" value="ECO:0007669"/>
    <property type="project" value="TreeGrafter"/>
</dbReference>
<dbReference type="EMBL" id="FZLN01000001">
    <property type="protein sequence ID" value="SNQ29121.1"/>
    <property type="molecule type" value="Genomic_DNA"/>
</dbReference>
<dbReference type="GO" id="GO:0019867">
    <property type="term" value="C:outer membrane"/>
    <property type="evidence" value="ECO:0007669"/>
    <property type="project" value="InterPro"/>
</dbReference>
<name>A0A217EF48_9GAMM</name>
<keyword evidence="3" id="KW-1185">Reference proteome</keyword>
<keyword evidence="1" id="KW-0732">Signal</keyword>
<dbReference type="OrthoDB" id="9807574at2"/>
<evidence type="ECO:0000256" key="1">
    <source>
        <dbReference type="SAM" id="SignalP"/>
    </source>
</evidence>
<dbReference type="AlphaFoldDB" id="A0A217EF48"/>
<evidence type="ECO:0000313" key="2">
    <source>
        <dbReference type="EMBL" id="SNQ29121.1"/>
    </source>
</evidence>
<evidence type="ECO:0000313" key="3">
    <source>
        <dbReference type="Proteomes" id="UP000243463"/>
    </source>
</evidence>
<gene>
    <name evidence="2" type="ORF">SAMN05444584_1055</name>
</gene>
<organism evidence="2 3">
    <name type="scientific">Acinetobacter apis</name>
    <dbReference type="NCBI Taxonomy" id="1229165"/>
    <lineage>
        <taxon>Bacteria</taxon>
        <taxon>Pseudomonadati</taxon>
        <taxon>Pseudomonadota</taxon>
        <taxon>Gammaproteobacteria</taxon>
        <taxon>Moraxellales</taxon>
        <taxon>Moraxellaceae</taxon>
        <taxon>Acinetobacter</taxon>
    </lineage>
</organism>
<dbReference type="Proteomes" id="UP000243463">
    <property type="component" value="Unassembled WGS sequence"/>
</dbReference>
<dbReference type="Gene3D" id="2.40.160.20">
    <property type="match status" value="1"/>
</dbReference>
<dbReference type="SUPFAM" id="SSF56925">
    <property type="entry name" value="OMPA-like"/>
    <property type="match status" value="1"/>
</dbReference>
<dbReference type="InterPro" id="IPR011250">
    <property type="entry name" value="OMP/PagP_B-barrel"/>
</dbReference>
<protein>
    <submittedName>
        <fullName evidence="2">Outer membrane protein</fullName>
    </submittedName>
</protein>
<accession>A0A217EF48</accession>
<feature type="signal peptide" evidence="1">
    <location>
        <begin position="1"/>
        <end position="22"/>
    </location>
</feature>
<sequence>MNKLAQIMIPVVFATASFATHAATSDGKQFAVSLGWAHIMPQGEQQGVYTDSNNRAVSSTGFTSNSGFEFENSNTAEIKFDYLVNDNVSLGLVLGMPPKVDIKGKGSLLNNQLNLDKFNKVGDIKIYSPVITGKYHFGTVENKLRPYVGVGLMYARFSDFNLDSELVNDPLLKATKGSITNVKVDNTIAPVVLAGFDYSITKEWFVTASISYVHLNTHASLDVNGTHPLAGSYKVQGSAKVEINPVVTYLGFGYRF</sequence>
<dbReference type="RefSeq" id="WP_088823117.1">
    <property type="nucleotide sequence ID" value="NZ_FZLN01000001.1"/>
</dbReference>
<proteinExistence type="predicted"/>
<reference evidence="3" key="1">
    <citation type="submission" date="2017-06" db="EMBL/GenBank/DDBJ databases">
        <authorList>
            <person name="Varghese N."/>
            <person name="Submissions S."/>
        </authorList>
    </citation>
    <scope>NUCLEOTIDE SEQUENCE [LARGE SCALE GENOMIC DNA]</scope>
    <source>
        <strain evidence="3">ANC 5114</strain>
    </source>
</reference>
<dbReference type="PANTHER" id="PTHR36920">
    <property type="match status" value="1"/>
</dbReference>
<dbReference type="InterPro" id="IPR005618">
    <property type="entry name" value="OMPW"/>
</dbReference>
<feature type="chain" id="PRO_5012962393" evidence="1">
    <location>
        <begin position="23"/>
        <end position="256"/>
    </location>
</feature>